<evidence type="ECO:0000313" key="6">
    <source>
        <dbReference type="EMBL" id="PPI83455.1"/>
    </source>
</evidence>
<dbReference type="InterPro" id="IPR020449">
    <property type="entry name" value="Tscrpt_reg_AraC-type_HTH"/>
</dbReference>
<dbReference type="InterPro" id="IPR014710">
    <property type="entry name" value="RmlC-like_jellyroll"/>
</dbReference>
<evidence type="ECO:0000256" key="4">
    <source>
        <dbReference type="ARBA" id="ARBA00037345"/>
    </source>
</evidence>
<comment type="function">
    <text evidence="4">Regulatory protein of the TOL plasmid xyl operons. XylS activates the xylXYZLTEGFJQKIH operon required for the degradation of toluene, m-xylene and p-xylene.</text>
</comment>
<dbReference type="Proteomes" id="UP000239917">
    <property type="component" value="Unassembled WGS sequence"/>
</dbReference>
<dbReference type="Gene3D" id="2.60.120.10">
    <property type="entry name" value="Jelly Rolls"/>
    <property type="match status" value="1"/>
</dbReference>
<dbReference type="SUPFAM" id="SSF51182">
    <property type="entry name" value="RmlC-like cupins"/>
    <property type="match status" value="1"/>
</dbReference>
<name>A0A2S5Z7S3_9GAMM</name>
<keyword evidence="1" id="KW-0805">Transcription regulation</keyword>
<dbReference type="Pfam" id="PF12833">
    <property type="entry name" value="HTH_18"/>
    <property type="match status" value="1"/>
</dbReference>
<protein>
    <submittedName>
        <fullName evidence="6">AraC family transcriptional regulator</fullName>
    </submittedName>
</protein>
<dbReference type="PRINTS" id="PR00032">
    <property type="entry name" value="HTHARAC"/>
</dbReference>
<gene>
    <name evidence="6" type="ORF">KEHDKFFH_13875</name>
</gene>
<proteinExistence type="predicted"/>
<evidence type="ECO:0000256" key="3">
    <source>
        <dbReference type="ARBA" id="ARBA00023163"/>
    </source>
</evidence>
<keyword evidence="7" id="KW-1185">Reference proteome</keyword>
<organism evidence="6 7">
    <name type="scientific">Marinobacter maroccanus</name>
    <dbReference type="NCBI Taxonomy" id="2055143"/>
    <lineage>
        <taxon>Bacteria</taxon>
        <taxon>Pseudomonadati</taxon>
        <taxon>Pseudomonadota</taxon>
        <taxon>Gammaproteobacteria</taxon>
        <taxon>Pseudomonadales</taxon>
        <taxon>Marinobacteraceae</taxon>
        <taxon>Marinobacter</taxon>
    </lineage>
</organism>
<keyword evidence="2" id="KW-0238">DNA-binding</keyword>
<dbReference type="AlphaFoldDB" id="A0A2S5Z7S3"/>
<comment type="caution">
    <text evidence="6">The sequence shown here is derived from an EMBL/GenBank/DDBJ whole genome shotgun (WGS) entry which is preliminary data.</text>
</comment>
<dbReference type="Gene3D" id="1.10.10.60">
    <property type="entry name" value="Homeodomain-like"/>
    <property type="match status" value="2"/>
</dbReference>
<accession>A0A2S5Z7S3</accession>
<feature type="domain" description="HTH araC/xylS-type" evidence="5">
    <location>
        <begin position="143"/>
        <end position="241"/>
    </location>
</feature>
<dbReference type="InterPro" id="IPR011051">
    <property type="entry name" value="RmlC_Cupin_sf"/>
</dbReference>
<evidence type="ECO:0000256" key="1">
    <source>
        <dbReference type="ARBA" id="ARBA00023015"/>
    </source>
</evidence>
<evidence type="ECO:0000313" key="7">
    <source>
        <dbReference type="Proteomes" id="UP000239917"/>
    </source>
</evidence>
<dbReference type="InterPro" id="IPR050204">
    <property type="entry name" value="AraC_XylS_family_regulators"/>
</dbReference>
<dbReference type="PROSITE" id="PS01124">
    <property type="entry name" value="HTH_ARAC_FAMILY_2"/>
    <property type="match status" value="1"/>
</dbReference>
<reference evidence="6 7" key="1">
    <citation type="submission" date="2018-01" db="EMBL/GenBank/DDBJ databases">
        <title>Complete genome sequences of the type strains of Marinobacter flavimaris and Marinobacter maroccanus.</title>
        <authorList>
            <person name="Palau M."/>
            <person name="Boujida N."/>
            <person name="Manresa A."/>
            <person name="Minana-Galbis D."/>
        </authorList>
    </citation>
    <scope>NUCLEOTIDE SEQUENCE [LARGE SCALE GENOMIC DNA]</scope>
    <source>
        <strain evidence="6 7">N4</strain>
    </source>
</reference>
<dbReference type="SUPFAM" id="SSF46689">
    <property type="entry name" value="Homeodomain-like"/>
    <property type="match status" value="2"/>
</dbReference>
<dbReference type="InterPro" id="IPR009057">
    <property type="entry name" value="Homeodomain-like_sf"/>
</dbReference>
<dbReference type="EMBL" id="PSSX01000013">
    <property type="protein sequence ID" value="PPI83455.1"/>
    <property type="molecule type" value="Genomic_DNA"/>
</dbReference>
<dbReference type="PANTHER" id="PTHR46796:SF10">
    <property type="entry name" value="TRANSCRIPTIONAL ACTIVATOR FEAR"/>
    <property type="match status" value="1"/>
</dbReference>
<dbReference type="PANTHER" id="PTHR46796">
    <property type="entry name" value="HTH-TYPE TRANSCRIPTIONAL ACTIVATOR RHAS-RELATED"/>
    <property type="match status" value="1"/>
</dbReference>
<dbReference type="RefSeq" id="WP_104270549.1">
    <property type="nucleotide sequence ID" value="NZ_PSSX01000013.1"/>
</dbReference>
<dbReference type="SMART" id="SM00342">
    <property type="entry name" value="HTH_ARAC"/>
    <property type="match status" value="1"/>
</dbReference>
<keyword evidence="3" id="KW-0804">Transcription</keyword>
<dbReference type="GO" id="GO:0043565">
    <property type="term" value="F:sequence-specific DNA binding"/>
    <property type="evidence" value="ECO:0007669"/>
    <property type="project" value="InterPro"/>
</dbReference>
<dbReference type="GO" id="GO:0003700">
    <property type="term" value="F:DNA-binding transcription factor activity"/>
    <property type="evidence" value="ECO:0007669"/>
    <property type="project" value="InterPro"/>
</dbReference>
<dbReference type="OrthoDB" id="5740883at2"/>
<dbReference type="InterPro" id="IPR018060">
    <property type="entry name" value="HTH_AraC"/>
</dbReference>
<evidence type="ECO:0000259" key="5">
    <source>
        <dbReference type="PROSITE" id="PS01124"/>
    </source>
</evidence>
<evidence type="ECO:0000256" key="2">
    <source>
        <dbReference type="ARBA" id="ARBA00023125"/>
    </source>
</evidence>
<sequence>MKHSEIGLHIRTYEDEGKSHSHDHHQLVLPLVGTLSLSVDAKEGEVAQHRAAIIPAGIGHGYAATDDNRFLVADVPEGLAPALDKLPCFVDLDPALLHYVQFLHAQLQNGTESDFTQHQMLLLLIQLLQERHGSQLKLDRRVHAAKQFLDEHFSRPLSLAEAAAVAHLSIRQLNDLFRRQVGMTPHQYLTELRMKEAWRLLEQSGRSVQRVADAVGYSSLSAFSDRFRAHFGKAPSHFRRISK</sequence>